<reference evidence="1 2" key="1">
    <citation type="submission" date="2017-11" db="EMBL/GenBank/DDBJ databases">
        <title>Draft genome sequence of Rhizobiales bacterium SY3-13.</title>
        <authorList>
            <person name="Sun C."/>
        </authorList>
    </citation>
    <scope>NUCLEOTIDE SEQUENCE [LARGE SCALE GENOMIC DNA]</scope>
    <source>
        <strain evidence="1 2">SY3-13</strain>
    </source>
</reference>
<comment type="caution">
    <text evidence="1">The sequence shown here is derived from an EMBL/GenBank/DDBJ whole genome shotgun (WGS) entry which is preliminary data.</text>
</comment>
<evidence type="ECO:0000313" key="1">
    <source>
        <dbReference type="EMBL" id="PJK30454.1"/>
    </source>
</evidence>
<organism evidence="1 2">
    <name type="scientific">Minwuia thermotolerans</name>
    <dbReference type="NCBI Taxonomy" id="2056226"/>
    <lineage>
        <taxon>Bacteria</taxon>
        <taxon>Pseudomonadati</taxon>
        <taxon>Pseudomonadota</taxon>
        <taxon>Alphaproteobacteria</taxon>
        <taxon>Minwuiales</taxon>
        <taxon>Minwuiaceae</taxon>
        <taxon>Minwuia</taxon>
    </lineage>
</organism>
<dbReference type="OrthoDB" id="4736977at2"/>
<dbReference type="AlphaFoldDB" id="A0A2M9G440"/>
<sequence length="100" mass="11116">MGLTALVSFGARAENLYFLLINQSSADIVEFHVSPPHESRWTDNLIPDGYVLPAGNEVEVAIEDGADHCAYDIRAVFADGEVFEEYDTDLCELGEWTFTD</sequence>
<evidence type="ECO:0000313" key="2">
    <source>
        <dbReference type="Proteomes" id="UP000229498"/>
    </source>
</evidence>
<proteinExistence type="predicted"/>
<gene>
    <name evidence="1" type="ORF">CVT23_06745</name>
</gene>
<dbReference type="EMBL" id="PHIG01000026">
    <property type="protein sequence ID" value="PJK30454.1"/>
    <property type="molecule type" value="Genomic_DNA"/>
</dbReference>
<accession>A0A2M9G440</accession>
<name>A0A2M9G440_9PROT</name>
<keyword evidence="2" id="KW-1185">Reference proteome</keyword>
<dbReference type="Proteomes" id="UP000229498">
    <property type="component" value="Unassembled WGS sequence"/>
</dbReference>
<protein>
    <submittedName>
        <fullName evidence="1">Uncharacterized protein</fullName>
    </submittedName>
</protein>